<evidence type="ECO:0000313" key="1">
    <source>
        <dbReference type="EMBL" id="TKA76523.1"/>
    </source>
</evidence>
<reference evidence="1 2" key="1">
    <citation type="submission" date="2017-03" db="EMBL/GenBank/DDBJ databases">
        <title>Genomes of endolithic fungi from Antarctica.</title>
        <authorList>
            <person name="Coleine C."/>
            <person name="Masonjones S."/>
            <person name="Stajich J.E."/>
        </authorList>
    </citation>
    <scope>NUCLEOTIDE SEQUENCE [LARGE SCALE GENOMIC DNA]</scope>
    <source>
        <strain evidence="1 2">CCFEE 5187</strain>
    </source>
</reference>
<evidence type="ECO:0000313" key="2">
    <source>
        <dbReference type="Proteomes" id="UP000308768"/>
    </source>
</evidence>
<organism evidence="1 2">
    <name type="scientific">Cryomyces minteri</name>
    <dbReference type="NCBI Taxonomy" id="331657"/>
    <lineage>
        <taxon>Eukaryota</taxon>
        <taxon>Fungi</taxon>
        <taxon>Dikarya</taxon>
        <taxon>Ascomycota</taxon>
        <taxon>Pezizomycotina</taxon>
        <taxon>Dothideomycetes</taxon>
        <taxon>Dothideomycetes incertae sedis</taxon>
        <taxon>Cryomyces</taxon>
    </lineage>
</organism>
<protein>
    <submittedName>
        <fullName evidence="1">Uncharacterized protein</fullName>
    </submittedName>
</protein>
<dbReference type="EMBL" id="NAJN01000233">
    <property type="protein sequence ID" value="TKA76523.1"/>
    <property type="molecule type" value="Genomic_DNA"/>
</dbReference>
<sequence length="142" mass="16270">MTFIEALRLKYASGVNADDSGSHRESKESGESMAEIQSSSEKFLYISGKEVEEVGFDKINRQLAQLHELRIIILDQMRMWNPDVRGLPLERSPSTFSATPEDLSEACPKIVDLDLSRNLFEEWWEPMALCIHLKDLRSLRAE</sequence>
<dbReference type="SUPFAM" id="SSF52047">
    <property type="entry name" value="RNI-like"/>
    <property type="match status" value="1"/>
</dbReference>
<proteinExistence type="predicted"/>
<dbReference type="STRING" id="331657.A0A4U0XMA8"/>
<name>A0A4U0XMA8_9PEZI</name>
<gene>
    <name evidence="1" type="ORF">B0A49_02917</name>
</gene>
<keyword evidence="2" id="KW-1185">Reference proteome</keyword>
<dbReference type="OrthoDB" id="5273213at2759"/>
<comment type="caution">
    <text evidence="1">The sequence shown here is derived from an EMBL/GenBank/DDBJ whole genome shotgun (WGS) entry which is preliminary data.</text>
</comment>
<dbReference type="Proteomes" id="UP000308768">
    <property type="component" value="Unassembled WGS sequence"/>
</dbReference>
<accession>A0A4U0XMA8</accession>
<dbReference type="AlphaFoldDB" id="A0A4U0XMA8"/>